<evidence type="ECO:0000313" key="2">
    <source>
        <dbReference type="Proteomes" id="UP000037237"/>
    </source>
</evidence>
<dbReference type="Proteomes" id="UP000037237">
    <property type="component" value="Unassembled WGS sequence"/>
</dbReference>
<feature type="non-terminal residue" evidence="1">
    <location>
        <position position="1"/>
    </location>
</feature>
<gene>
    <name evidence="1" type="ORF">AC477_01235</name>
</gene>
<protein>
    <recommendedName>
        <fullName evidence="3">4Fe4S-binding SPASM domain-containing protein</fullName>
    </recommendedName>
</protein>
<evidence type="ECO:0000313" key="1">
    <source>
        <dbReference type="EMBL" id="KON33707.1"/>
    </source>
</evidence>
<comment type="caution">
    <text evidence="1">The sequence shown here is derived from an EMBL/GenBank/DDBJ whole genome shotgun (WGS) entry which is preliminary data.</text>
</comment>
<organism evidence="1 2">
    <name type="scientific">miscellaneous Crenarchaeota group-1 archaeon SG8-32-1</name>
    <dbReference type="NCBI Taxonomy" id="1685124"/>
    <lineage>
        <taxon>Archaea</taxon>
        <taxon>Candidatus Bathyarchaeota</taxon>
        <taxon>MCG-1</taxon>
    </lineage>
</organism>
<dbReference type="EMBL" id="LFWU01000023">
    <property type="protein sequence ID" value="KON33707.1"/>
    <property type="molecule type" value="Genomic_DNA"/>
</dbReference>
<name>A0A0M0BYM2_9ARCH</name>
<evidence type="ECO:0008006" key="3">
    <source>
        <dbReference type="Google" id="ProtNLM"/>
    </source>
</evidence>
<proteinExistence type="predicted"/>
<reference evidence="1 2" key="1">
    <citation type="submission" date="2015-06" db="EMBL/GenBank/DDBJ databases">
        <title>New insights into the roles of widespread benthic archaea in carbon and nitrogen cycling.</title>
        <authorList>
            <person name="Lazar C.S."/>
            <person name="Baker B.J."/>
            <person name="Seitz K.W."/>
            <person name="Hyde A.S."/>
            <person name="Dick G.J."/>
            <person name="Hinrichs K.-U."/>
            <person name="Teske A.P."/>
        </authorList>
    </citation>
    <scope>NUCLEOTIDE SEQUENCE [LARGE SCALE GENOMIC DNA]</scope>
    <source>
        <strain evidence="1">SG8-32-1</strain>
    </source>
</reference>
<dbReference type="AlphaFoldDB" id="A0A0M0BYM2"/>
<sequence length="171" mass="19985">ITNETFEYIDDTIEFAKSLELPIHFSPVDNVPREFMDGSEAKQLKIKENNFTIKKLTEEKRQYKKIHFENDYFKFQSLGGFNNVIKCSSASTTVSLKPDASVALPCPFFTILTIKKDENLKSYLKSEKIKSIIEECGKWDFCKNCSINCMYVVSLVKYPYFMIRWIKDKLI</sequence>
<accession>A0A0M0BYM2</accession>